<dbReference type="EMBL" id="JACRTG010000018">
    <property type="protein sequence ID" value="MBC8588069.1"/>
    <property type="molecule type" value="Genomic_DNA"/>
</dbReference>
<evidence type="ECO:0000259" key="1">
    <source>
        <dbReference type="Pfam" id="PF10263"/>
    </source>
</evidence>
<dbReference type="InterPro" id="IPR006640">
    <property type="entry name" value="SprT-like_domain"/>
</dbReference>
<dbReference type="AlphaFoldDB" id="A0A926EXF0"/>
<protein>
    <recommendedName>
        <fullName evidence="1">SprT-like domain-containing protein</fullName>
    </recommendedName>
</protein>
<name>A0A926EXF0_9FIRM</name>
<dbReference type="Pfam" id="PF10263">
    <property type="entry name" value="SprT-like"/>
    <property type="match status" value="1"/>
</dbReference>
<sequence>MITWLNTPFEDVIQATRNLYGDFDCEIEWDNKLKEKEGVYGLTTFLPDEKVIITLDAKTEVETQVETLGHELAHVIVGHEVEHGAEWEEVFDNIFKEYNRYCERKYSDKNQKKVTYKGCRGALEFIADIAYGYDNSKSVKALEKLIDEIRIEALRALESGEGYRI</sequence>
<comment type="caution">
    <text evidence="2">The sequence shown here is derived from an EMBL/GenBank/DDBJ whole genome shotgun (WGS) entry which is preliminary data.</text>
</comment>
<organism evidence="2 3">
    <name type="scientific">Paratissierella segnis</name>
    <dbReference type="NCBI Taxonomy" id="2763679"/>
    <lineage>
        <taxon>Bacteria</taxon>
        <taxon>Bacillati</taxon>
        <taxon>Bacillota</taxon>
        <taxon>Tissierellia</taxon>
        <taxon>Tissierellales</taxon>
        <taxon>Tissierellaceae</taxon>
        <taxon>Paratissierella</taxon>
    </lineage>
</organism>
<feature type="domain" description="SprT-like" evidence="1">
    <location>
        <begin position="21"/>
        <end position="101"/>
    </location>
</feature>
<dbReference type="RefSeq" id="WP_262429522.1">
    <property type="nucleotide sequence ID" value="NZ_JACRTG010000018.1"/>
</dbReference>
<evidence type="ECO:0000313" key="3">
    <source>
        <dbReference type="Proteomes" id="UP000601171"/>
    </source>
</evidence>
<dbReference type="Proteomes" id="UP000601171">
    <property type="component" value="Unassembled WGS sequence"/>
</dbReference>
<gene>
    <name evidence="2" type="ORF">H8707_07445</name>
</gene>
<accession>A0A926EXF0</accession>
<reference evidence="2" key="1">
    <citation type="submission" date="2020-08" db="EMBL/GenBank/DDBJ databases">
        <title>Genome public.</title>
        <authorList>
            <person name="Liu C."/>
            <person name="Sun Q."/>
        </authorList>
    </citation>
    <scope>NUCLEOTIDE SEQUENCE</scope>
    <source>
        <strain evidence="2">BX21</strain>
    </source>
</reference>
<keyword evidence="3" id="KW-1185">Reference proteome</keyword>
<dbReference type="GO" id="GO:0006950">
    <property type="term" value="P:response to stress"/>
    <property type="evidence" value="ECO:0007669"/>
    <property type="project" value="UniProtKB-ARBA"/>
</dbReference>
<evidence type="ECO:0000313" key="2">
    <source>
        <dbReference type="EMBL" id="MBC8588069.1"/>
    </source>
</evidence>
<proteinExistence type="predicted"/>